<protein>
    <recommendedName>
        <fullName evidence="7">Disease resistance R13L4/SHOC-2-like LRR domain-containing protein</fullName>
    </recommendedName>
</protein>
<dbReference type="FunFam" id="3.80.10.10:FF:000400">
    <property type="entry name" value="Nuclear pore complex protein NUP107"/>
    <property type="match status" value="1"/>
</dbReference>
<sequence>MSDDKKKSEQGGAAEGLLKRFSLNRMGSGGDSERKLPIQSLTPQSGSSLVEEVSSPLSLLGTPTASDNSGREAPDEPNTSESPSLTTAPSPKPSAEPTTTEPTTPTSTLTSNPGDAAPGVTPGDTPGDTPGVTPGVTPGDTPGVTPGDTPGVTPGDTPGVTPGDTPGDTPRVVLEASKDLSEDGEILLKAWVDMGGKEPDLKKSKGKDVSEWEGIVVDQDRVVKITWSEKSFIEQISPEIGRLNKLKTLDLASNQLRGPIPDVLGNLKELEILHLDGNLLSKSIPPTLGGCKKLEELHLDRNKLQGDIPKQIGDCSNLKMLRASGNKLSGSIPEELGRCSDLEELYLNGNDLQGVIPKSLGECKELCTINLQKNENFSEETPDEVAFLPKLEKIHFNSGVKAQGRLGKDGEAVLKIWESLGGAPKVLMTDKDGKDVGFDVSEWHSVGVNGRVIRLNKKLTGKLDGDSLSKLEGLNYLGLGKNNIQGNIPSSIGKLVNLKVIELSNNSLGGDVPQEISKCVNLTQLLLHGNKDLKADNINLDDFKDLMKAHLPGKELEVRGALGNDMKVVSDVWKAMGKDDKELTGTQKGDATKWKGIYVSTASGRITRVEWNDMELRSEQFPDDLFKLSMLEILNLSNNSIGGKITADAKPLEKLKEIKLGNNLLEGNIPGWICNCPKLEDLHLENNALTGSIPTQINNLGELKMLYLQQNKLTGKIPPQLGECAKLREIRLGENSLKGDIPATLSKCTLLSRLYVNENPNMGKTQDVPKDFSNMKSLTQLHLNDGLKIMGMLDKDRKAVQACWIAMGGNLDRLKNGSGDNIFNWWYVTVDESLGRVTELRWERAGLQGHIPEEIGNLGQLKWIGLGQNSLTGSIPEGIGKLKNLTELRLFENSLAGEIPKEIGGCKNLEVLMMGNNGEAKQGLSGAIPDKLCDCEELRLLSLKNNNLSGEIPESLGNCTQLEEIHLNGNDIAGSIPAWLGNCKKLIKLNLQENNSAFSTMVPDEVERLTKLTRIYLNDGLRIRGKLFEDAEAVFELWEALGGDEETLRKGEEGDVYKWEKVYIEDGRVTKLDWSEQNFKESIPPMIQKLDKLKVLKLSNNKIKESIPKEIGMLKELTELRLDNNNLSGEIPPALGGALDGNHSYPGCKKLEELYLNNNDLSKGIPNTLGECTKLRVLNLCNNTLTGKIPPRIGKCKDLEELLLNKNQLENEIPSDLGYLHKLKLLYLQNNNLTSQIPNLGQCKNLEELYLNDNQLDGKIPESLGECRELIKIYVHKNINLGKKVPSQVDALPNLKNLQVDSYGESSTGLLRGDLITLSSMWTQMEMDLKILQNGSEFNVKGWFGVTVDDKIGRVTKLDWSGKEPGEKGEGVKKGKEVEKDGDVLEGEENDENSSADAAAESESQGRGDKLFGRIPVIIGDLDALQCLNLSQNSLNGTIPKQLEKLQDLTTLHLEDNQLSGSIPPNLGFCVSLNELHLEKNKLSGDVPPELGGVEGVDGQKGCQRLAKLYVQENKSGLDKLPEKVKSIKWLNLVHLNEEDDVEIVGDLGKDAKAVLDCWKDLGGNEDDLKNEAGNDIFNWSEVTVESGRVTKLNWHQKGLTGFISEDIGNIKMLRELDLSRNSLSGKIPKEIGQLKQLVKLDLNHNFLEEFPSSIGDCEMLQELNLQKNQLDQKIPKDSIGKLRNLRHLYFTNNLLKGEIPDDIGKCTNLEDLRFDSNFLEGDILNTLVALKNCNKLFRIKFNGTDQKLVDKNIPNPDKIEGLDALTWLNLPKRGVQPQGKLGQDAKTVLSIWKKLGGNEETLKNGADDDVDLWANVVVQDIGDDGFRVTKLDWNRQNLHGKIPPEIGDLDSLKVLNLGHNEKESSNKNSSVKEQLNGAIPEELGNLLKLEVLRLDGNQFTGGIPKIFENCKVLRELYLNDNKLEGNFPAELGNLPLKKLHVQNNNLDGLIPSELDVSKELDLNSLLYNENKDLRAPNRQKPIDADKTALKLCWKILGGDPKELINGEKHDHSRWKGVTVEGYRVTEIDWSNCELSGTIPPQLKNLPALTSLKLSKNCLRGEIAKEIGLLGKLKKLCINDNKLSGKIPQELNKCKVLTHLDLSKNELYEDIPTLDQTALQVLNLQFNELSGAIPTTLGNVSDLSELKLNNNMFSEEFPEELGKLNKLKLLYVHFNGIHGRIPSELDKKPVELFNLTLDMATTFPTTAIIKVFIASARRKWESKLS</sequence>
<dbReference type="SUPFAM" id="SSF52058">
    <property type="entry name" value="L domain-like"/>
    <property type="match status" value="5"/>
</dbReference>
<dbReference type="SMART" id="SM00365">
    <property type="entry name" value="LRR_SD22"/>
    <property type="match status" value="13"/>
</dbReference>
<dbReference type="OrthoDB" id="203703at2759"/>
<organism evidence="8 9">
    <name type="scientific">Triparma laevis f. longispina</name>
    <dbReference type="NCBI Taxonomy" id="1714387"/>
    <lineage>
        <taxon>Eukaryota</taxon>
        <taxon>Sar</taxon>
        <taxon>Stramenopiles</taxon>
        <taxon>Ochrophyta</taxon>
        <taxon>Bolidophyceae</taxon>
        <taxon>Parmales</taxon>
        <taxon>Triparmaceae</taxon>
        <taxon>Triparma</taxon>
    </lineage>
</organism>
<reference evidence="9" key="1">
    <citation type="journal article" date="2023" name="Commun. Biol.">
        <title>Genome analysis of Parmales, the sister group of diatoms, reveals the evolutionary specialization of diatoms from phago-mixotrophs to photoautotrophs.</title>
        <authorList>
            <person name="Ban H."/>
            <person name="Sato S."/>
            <person name="Yoshikawa S."/>
            <person name="Yamada K."/>
            <person name="Nakamura Y."/>
            <person name="Ichinomiya M."/>
            <person name="Sato N."/>
            <person name="Blanc-Mathieu R."/>
            <person name="Endo H."/>
            <person name="Kuwata A."/>
            <person name="Ogata H."/>
        </authorList>
    </citation>
    <scope>NUCLEOTIDE SEQUENCE [LARGE SCALE GENOMIC DNA]</scope>
    <source>
        <strain evidence="9">NIES 3700</strain>
    </source>
</reference>
<dbReference type="Proteomes" id="UP001165122">
    <property type="component" value="Unassembled WGS sequence"/>
</dbReference>
<name>A0A9W7CKA6_9STRA</name>
<evidence type="ECO:0000313" key="8">
    <source>
        <dbReference type="EMBL" id="GMI07393.1"/>
    </source>
</evidence>
<dbReference type="InterPro" id="IPR001611">
    <property type="entry name" value="Leu-rich_rpt"/>
</dbReference>
<feature type="domain" description="Disease resistance R13L4/SHOC-2-like LRR" evidence="7">
    <location>
        <begin position="1609"/>
        <end position="1752"/>
    </location>
</feature>
<feature type="region of interest" description="Disordered" evidence="6">
    <location>
        <begin position="1"/>
        <end position="171"/>
    </location>
</feature>
<dbReference type="Pfam" id="PF00560">
    <property type="entry name" value="LRR_1"/>
    <property type="match status" value="16"/>
</dbReference>
<keyword evidence="3" id="KW-0732">Signal</keyword>
<dbReference type="FunFam" id="3.80.10.10:FF:000383">
    <property type="entry name" value="Leucine-rich repeat receptor protein kinase EMS1"/>
    <property type="match status" value="1"/>
</dbReference>
<evidence type="ECO:0000256" key="2">
    <source>
        <dbReference type="ARBA" id="ARBA00022614"/>
    </source>
</evidence>
<keyword evidence="2" id="KW-0433">Leucine-rich repeat</keyword>
<dbReference type="Pfam" id="PF23598">
    <property type="entry name" value="LRR_14"/>
    <property type="match status" value="1"/>
</dbReference>
<evidence type="ECO:0000256" key="6">
    <source>
        <dbReference type="SAM" id="MobiDB-lite"/>
    </source>
</evidence>
<dbReference type="InterPro" id="IPR003591">
    <property type="entry name" value="Leu-rich_rpt_typical-subtyp"/>
</dbReference>
<evidence type="ECO:0000313" key="9">
    <source>
        <dbReference type="Proteomes" id="UP001165122"/>
    </source>
</evidence>
<keyword evidence="4" id="KW-0677">Repeat</keyword>
<feature type="compositionally biased region" description="Acidic residues" evidence="6">
    <location>
        <begin position="1384"/>
        <end position="1394"/>
    </location>
</feature>
<dbReference type="InterPro" id="IPR032675">
    <property type="entry name" value="LRR_dom_sf"/>
</dbReference>
<dbReference type="FunFam" id="3.80.10.10:FF:000095">
    <property type="entry name" value="LRR receptor-like serine/threonine-protein kinase GSO1"/>
    <property type="match status" value="4"/>
</dbReference>
<feature type="compositionally biased region" description="Low complexity" evidence="6">
    <location>
        <begin position="45"/>
        <end position="61"/>
    </location>
</feature>
<feature type="compositionally biased region" description="Low complexity" evidence="6">
    <location>
        <begin position="86"/>
        <end position="111"/>
    </location>
</feature>
<dbReference type="EMBL" id="BRXW01000112">
    <property type="protein sequence ID" value="GMI07393.1"/>
    <property type="molecule type" value="Genomic_DNA"/>
</dbReference>
<dbReference type="PROSITE" id="PS51450">
    <property type="entry name" value="LRR"/>
    <property type="match status" value="2"/>
</dbReference>
<dbReference type="Pfam" id="PF13855">
    <property type="entry name" value="LRR_8"/>
    <property type="match status" value="2"/>
</dbReference>
<dbReference type="Gene3D" id="3.80.10.10">
    <property type="entry name" value="Ribonuclease Inhibitor"/>
    <property type="match status" value="14"/>
</dbReference>
<dbReference type="PANTHER" id="PTHR46662:SF104">
    <property type="entry name" value="GPI-ANCHORED ADHESIN-LIKE PROTEIN PGA55-RELATED"/>
    <property type="match status" value="1"/>
</dbReference>
<evidence type="ECO:0000256" key="1">
    <source>
        <dbReference type="ARBA" id="ARBA00004370"/>
    </source>
</evidence>
<keyword evidence="5" id="KW-0472">Membrane</keyword>
<proteinExistence type="predicted"/>
<dbReference type="GO" id="GO:0016020">
    <property type="term" value="C:membrane"/>
    <property type="evidence" value="ECO:0007669"/>
    <property type="project" value="UniProtKB-SubCell"/>
</dbReference>
<evidence type="ECO:0000256" key="3">
    <source>
        <dbReference type="ARBA" id="ARBA00022729"/>
    </source>
</evidence>
<accession>A0A9W7CKA6</accession>
<dbReference type="GO" id="GO:0009653">
    <property type="term" value="P:anatomical structure morphogenesis"/>
    <property type="evidence" value="ECO:0007669"/>
    <property type="project" value="UniProtKB-ARBA"/>
</dbReference>
<evidence type="ECO:0000256" key="4">
    <source>
        <dbReference type="ARBA" id="ARBA00022737"/>
    </source>
</evidence>
<keyword evidence="9" id="KW-1185">Reference proteome</keyword>
<comment type="subcellular location">
    <subcellularLocation>
        <location evidence="1">Membrane</location>
    </subcellularLocation>
</comment>
<evidence type="ECO:0000256" key="5">
    <source>
        <dbReference type="ARBA" id="ARBA00023136"/>
    </source>
</evidence>
<feature type="region of interest" description="Disordered" evidence="6">
    <location>
        <begin position="1359"/>
        <end position="1407"/>
    </location>
</feature>
<evidence type="ECO:0000259" key="7">
    <source>
        <dbReference type="Pfam" id="PF23598"/>
    </source>
</evidence>
<feature type="compositionally biased region" description="Basic and acidic residues" evidence="6">
    <location>
        <begin position="1359"/>
        <end position="1383"/>
    </location>
</feature>
<dbReference type="PANTHER" id="PTHR46662">
    <property type="entry name" value="DI-GLUCOSE BINDING PROTEIN WITH LEUCINE-RICH REPEAT DOMAIN-CONTAINING PROTEIN"/>
    <property type="match status" value="1"/>
</dbReference>
<dbReference type="SUPFAM" id="SSF52047">
    <property type="entry name" value="RNI-like"/>
    <property type="match status" value="2"/>
</dbReference>
<dbReference type="InterPro" id="IPR055414">
    <property type="entry name" value="LRR_R13L4/SHOC2-like"/>
</dbReference>
<dbReference type="SMART" id="SM00369">
    <property type="entry name" value="LRR_TYP"/>
    <property type="match status" value="21"/>
</dbReference>
<comment type="caution">
    <text evidence="8">The sequence shown here is derived from an EMBL/GenBank/DDBJ whole genome shotgun (WGS) entry which is preliminary data.</text>
</comment>
<gene>
    <name evidence="8" type="ORF">TrLO_g7578</name>
</gene>